<proteinExistence type="predicted"/>
<dbReference type="Proteomes" id="UP000823388">
    <property type="component" value="Chromosome 8N"/>
</dbReference>
<dbReference type="AlphaFoldDB" id="A0A8T0P5M8"/>
<gene>
    <name evidence="2" type="ORF">PVAP13_8NG256510</name>
</gene>
<feature type="region of interest" description="Disordered" evidence="1">
    <location>
        <begin position="62"/>
        <end position="87"/>
    </location>
</feature>
<evidence type="ECO:0000313" key="2">
    <source>
        <dbReference type="EMBL" id="KAG2557471.1"/>
    </source>
</evidence>
<accession>A0A8T0P5M8</accession>
<organism evidence="2 3">
    <name type="scientific">Panicum virgatum</name>
    <name type="common">Blackwell switchgrass</name>
    <dbReference type="NCBI Taxonomy" id="38727"/>
    <lineage>
        <taxon>Eukaryota</taxon>
        <taxon>Viridiplantae</taxon>
        <taxon>Streptophyta</taxon>
        <taxon>Embryophyta</taxon>
        <taxon>Tracheophyta</taxon>
        <taxon>Spermatophyta</taxon>
        <taxon>Magnoliopsida</taxon>
        <taxon>Liliopsida</taxon>
        <taxon>Poales</taxon>
        <taxon>Poaceae</taxon>
        <taxon>PACMAD clade</taxon>
        <taxon>Panicoideae</taxon>
        <taxon>Panicodae</taxon>
        <taxon>Paniceae</taxon>
        <taxon>Panicinae</taxon>
        <taxon>Panicum</taxon>
        <taxon>Panicum sect. Hiantes</taxon>
    </lineage>
</organism>
<reference evidence="2" key="1">
    <citation type="submission" date="2020-05" db="EMBL/GenBank/DDBJ databases">
        <title>WGS assembly of Panicum virgatum.</title>
        <authorList>
            <person name="Lovell J.T."/>
            <person name="Jenkins J."/>
            <person name="Shu S."/>
            <person name="Juenger T.E."/>
            <person name="Schmutz J."/>
        </authorList>
    </citation>
    <scope>NUCLEOTIDE SEQUENCE</scope>
    <source>
        <strain evidence="2">AP13</strain>
    </source>
</reference>
<evidence type="ECO:0000256" key="1">
    <source>
        <dbReference type="SAM" id="MobiDB-lite"/>
    </source>
</evidence>
<comment type="caution">
    <text evidence="2">The sequence shown here is derived from an EMBL/GenBank/DDBJ whole genome shotgun (WGS) entry which is preliminary data.</text>
</comment>
<sequence length="111" mass="12801">MWKNLKMDLVKRSNTSLTEAYFASSFVHGLNDYIQHHLQCYKPTTLSEAFWYAKRLEQNNPAPKKTSYAVPTHRPQKPWVKDSKEKDQQANNIAELGAAGKCFKGKLDAYH</sequence>
<evidence type="ECO:0000313" key="3">
    <source>
        <dbReference type="Proteomes" id="UP000823388"/>
    </source>
</evidence>
<keyword evidence="3" id="KW-1185">Reference proteome</keyword>
<protein>
    <submittedName>
        <fullName evidence="2">Uncharacterized protein</fullName>
    </submittedName>
</protein>
<name>A0A8T0P5M8_PANVG</name>
<dbReference type="EMBL" id="CM029052">
    <property type="protein sequence ID" value="KAG2557471.1"/>
    <property type="molecule type" value="Genomic_DNA"/>
</dbReference>